<dbReference type="InterPro" id="IPR036388">
    <property type="entry name" value="WH-like_DNA-bd_sf"/>
</dbReference>
<dbReference type="SUPFAM" id="SSF46785">
    <property type="entry name" value="Winged helix' DNA-binding domain"/>
    <property type="match status" value="1"/>
</dbReference>
<dbReference type="GeneID" id="84017995"/>
<name>A0ABT9TSK8_PAENI</name>
<dbReference type="EMBL" id="JAUSSW010000013">
    <property type="protein sequence ID" value="MDQ0104051.1"/>
    <property type="molecule type" value="Genomic_DNA"/>
</dbReference>
<proteinExistence type="predicted"/>
<feature type="domain" description="Transcription regulator PadR N-terminal" evidence="1">
    <location>
        <begin position="22"/>
        <end position="90"/>
    </location>
</feature>
<keyword evidence="3" id="KW-1185">Reference proteome</keyword>
<dbReference type="Gene3D" id="1.10.10.10">
    <property type="entry name" value="Winged helix-like DNA-binding domain superfamily/Winged helix DNA-binding domain"/>
    <property type="match status" value="1"/>
</dbReference>
<dbReference type="InterPro" id="IPR005149">
    <property type="entry name" value="Tscrpt_reg_PadR_N"/>
</dbReference>
<dbReference type="Proteomes" id="UP001244563">
    <property type="component" value="Unassembled WGS sequence"/>
</dbReference>
<dbReference type="PANTHER" id="PTHR33169:SF14">
    <property type="entry name" value="TRANSCRIPTIONAL REGULATOR RV3488"/>
    <property type="match status" value="1"/>
</dbReference>
<dbReference type="Pfam" id="PF03551">
    <property type="entry name" value="PadR"/>
    <property type="match status" value="1"/>
</dbReference>
<evidence type="ECO:0000313" key="3">
    <source>
        <dbReference type="Proteomes" id="UP001244563"/>
    </source>
</evidence>
<sequence length="115" mass="12531">MSRIQAQQDAQMLRAVLPLLTLTLIGENESYGYQLVERLAGLGLDVSTGLVYPVLSRLERDGLVSTRKVTSSNGPPRKYFALTAAGTKARSAAKEQWLLVAAAVHQATEKEHLQP</sequence>
<gene>
    <name evidence="2" type="ORF">J2T10_003724</name>
</gene>
<dbReference type="PANTHER" id="PTHR33169">
    <property type="entry name" value="PADR-FAMILY TRANSCRIPTIONAL REGULATOR"/>
    <property type="match status" value="1"/>
</dbReference>
<accession>A0ABT9TSK8</accession>
<organism evidence="2 3">
    <name type="scientific">Paenarthrobacter nicotinovorans</name>
    <name type="common">Arthrobacter nicotinovorans</name>
    <dbReference type="NCBI Taxonomy" id="29320"/>
    <lineage>
        <taxon>Bacteria</taxon>
        <taxon>Bacillati</taxon>
        <taxon>Actinomycetota</taxon>
        <taxon>Actinomycetes</taxon>
        <taxon>Micrococcales</taxon>
        <taxon>Micrococcaceae</taxon>
        <taxon>Paenarthrobacter</taxon>
    </lineage>
</organism>
<dbReference type="RefSeq" id="WP_018778542.1">
    <property type="nucleotide sequence ID" value="NZ_BMRR01000002.1"/>
</dbReference>
<comment type="caution">
    <text evidence="2">The sequence shown here is derived from an EMBL/GenBank/DDBJ whole genome shotgun (WGS) entry which is preliminary data.</text>
</comment>
<reference evidence="2 3" key="1">
    <citation type="submission" date="2023-07" db="EMBL/GenBank/DDBJ databases">
        <title>Sorghum-associated microbial communities from plants grown in Nebraska, USA.</title>
        <authorList>
            <person name="Schachtman D."/>
        </authorList>
    </citation>
    <scope>NUCLEOTIDE SEQUENCE [LARGE SCALE GENOMIC DNA]</scope>
    <source>
        <strain evidence="2 3">CC523</strain>
    </source>
</reference>
<evidence type="ECO:0000259" key="1">
    <source>
        <dbReference type="Pfam" id="PF03551"/>
    </source>
</evidence>
<evidence type="ECO:0000313" key="2">
    <source>
        <dbReference type="EMBL" id="MDQ0104051.1"/>
    </source>
</evidence>
<dbReference type="InterPro" id="IPR036390">
    <property type="entry name" value="WH_DNA-bd_sf"/>
</dbReference>
<protein>
    <submittedName>
        <fullName evidence="2">PadR family transcriptional regulator PadR</fullName>
    </submittedName>
</protein>
<dbReference type="InterPro" id="IPR052509">
    <property type="entry name" value="Metal_resp_DNA-bind_regulator"/>
</dbReference>